<name>A0ABP0HJR1_9DINO</name>
<proteinExistence type="predicted"/>
<gene>
    <name evidence="3" type="ORF">SCF082_LOCUS2073</name>
</gene>
<evidence type="ECO:0000313" key="4">
    <source>
        <dbReference type="Proteomes" id="UP001642464"/>
    </source>
</evidence>
<protein>
    <recommendedName>
        <fullName evidence="5">Transmembrane protein 107</fullName>
    </recommendedName>
</protein>
<dbReference type="Proteomes" id="UP001642464">
    <property type="component" value="Unassembled WGS sequence"/>
</dbReference>
<dbReference type="EMBL" id="CAXAMM010001021">
    <property type="protein sequence ID" value="CAK8990018.1"/>
    <property type="molecule type" value="Genomic_DNA"/>
</dbReference>
<keyword evidence="2" id="KW-0812">Transmembrane</keyword>
<evidence type="ECO:0008006" key="5">
    <source>
        <dbReference type="Google" id="ProtNLM"/>
    </source>
</evidence>
<keyword evidence="4" id="KW-1185">Reference proteome</keyword>
<comment type="caution">
    <text evidence="3">The sequence shown here is derived from an EMBL/GenBank/DDBJ whole genome shotgun (WGS) entry which is preliminary data.</text>
</comment>
<feature type="non-terminal residue" evidence="3">
    <location>
        <position position="1"/>
    </location>
</feature>
<evidence type="ECO:0000313" key="3">
    <source>
        <dbReference type="EMBL" id="CAK8990018.1"/>
    </source>
</evidence>
<feature type="transmembrane region" description="Helical" evidence="2">
    <location>
        <begin position="217"/>
        <end position="241"/>
    </location>
</feature>
<sequence length="331" mass="35551">PLNQIQTLSSYGLMAGLPQTWDAPPPAPSSSAALAPPALPWPVQAPSPLLDLQPPASIAPSARFQVYSEDCEDPVTFGQSPRHATGRGRTKQEVYVQDLRDSGRFRSVSRKAAKAALAPRGRRDRTEGAPMGSSLRSQKAIFGPESLVILDPDAAHLELLDPQDADVAKLLSNVWQCQVLASVCCDLCQALLAGLSIASLLLVTLSAEELLALSAKLWPFLGGVFLILAQVGTLGSALSVTRLLWILQVSRVDEQSSGVKRRLLFAVLHAIVNTALLTLLTVLSSQVTWPDSQMLLVEGILGLLALILCLPEAFQLMSSSPRRVFDRQQNA</sequence>
<feature type="transmembrane region" description="Helical" evidence="2">
    <location>
        <begin position="262"/>
        <end position="283"/>
    </location>
</feature>
<feature type="region of interest" description="Disordered" evidence="1">
    <location>
        <begin position="16"/>
        <end position="38"/>
    </location>
</feature>
<keyword evidence="2" id="KW-0472">Membrane</keyword>
<reference evidence="3 4" key="1">
    <citation type="submission" date="2024-02" db="EMBL/GenBank/DDBJ databases">
        <authorList>
            <person name="Chen Y."/>
            <person name="Shah S."/>
            <person name="Dougan E. K."/>
            <person name="Thang M."/>
            <person name="Chan C."/>
        </authorList>
    </citation>
    <scope>NUCLEOTIDE SEQUENCE [LARGE SCALE GENOMIC DNA]</scope>
</reference>
<feature type="transmembrane region" description="Helical" evidence="2">
    <location>
        <begin position="295"/>
        <end position="314"/>
    </location>
</feature>
<accession>A0ABP0HJR1</accession>
<organism evidence="3 4">
    <name type="scientific">Durusdinium trenchii</name>
    <dbReference type="NCBI Taxonomy" id="1381693"/>
    <lineage>
        <taxon>Eukaryota</taxon>
        <taxon>Sar</taxon>
        <taxon>Alveolata</taxon>
        <taxon>Dinophyceae</taxon>
        <taxon>Suessiales</taxon>
        <taxon>Symbiodiniaceae</taxon>
        <taxon>Durusdinium</taxon>
    </lineage>
</organism>
<evidence type="ECO:0000256" key="1">
    <source>
        <dbReference type="SAM" id="MobiDB-lite"/>
    </source>
</evidence>
<evidence type="ECO:0000256" key="2">
    <source>
        <dbReference type="SAM" id="Phobius"/>
    </source>
</evidence>
<feature type="region of interest" description="Disordered" evidence="1">
    <location>
        <begin position="111"/>
        <end position="134"/>
    </location>
</feature>
<keyword evidence="2" id="KW-1133">Transmembrane helix</keyword>